<evidence type="ECO:0000313" key="8">
    <source>
        <dbReference type="Proteomes" id="UP000014216"/>
    </source>
</evidence>
<evidence type="ECO:0000256" key="5">
    <source>
        <dbReference type="ARBA" id="ARBA00023136"/>
    </source>
</evidence>
<dbReference type="PANTHER" id="PTHR38825">
    <property type="entry name" value="LYSINE EXPORTER PROTEIN (LYSE/YGGA)"/>
    <property type="match status" value="1"/>
</dbReference>
<dbReference type="AlphaFoldDB" id="S0G532"/>
<dbReference type="RefSeq" id="WP_006963454.1">
    <property type="nucleotide sequence ID" value="NZ_APJX01000001.1"/>
</dbReference>
<feature type="transmembrane region" description="Helical" evidence="6">
    <location>
        <begin position="105"/>
        <end position="124"/>
    </location>
</feature>
<comment type="caution">
    <text evidence="7">The sequence shown here is derived from an EMBL/GenBank/DDBJ whole genome shotgun (WGS) entry which is preliminary data.</text>
</comment>
<keyword evidence="4 6" id="KW-1133">Transmembrane helix</keyword>
<dbReference type="GO" id="GO:0005886">
    <property type="term" value="C:plasma membrane"/>
    <property type="evidence" value="ECO:0007669"/>
    <property type="project" value="UniProtKB-SubCell"/>
</dbReference>
<evidence type="ECO:0000256" key="6">
    <source>
        <dbReference type="SAM" id="Phobius"/>
    </source>
</evidence>
<feature type="transmembrane region" description="Helical" evidence="6">
    <location>
        <begin position="39"/>
        <end position="60"/>
    </location>
</feature>
<feature type="transmembrane region" description="Helical" evidence="6">
    <location>
        <begin position="136"/>
        <end position="164"/>
    </location>
</feature>
<dbReference type="Pfam" id="PF01810">
    <property type="entry name" value="LysE"/>
    <property type="match status" value="1"/>
</dbReference>
<keyword evidence="3 6" id="KW-0812">Transmembrane</keyword>
<comment type="subcellular location">
    <subcellularLocation>
        <location evidence="1">Cell membrane</location>
        <topology evidence="1">Multi-pass membrane protein</topology>
    </subcellularLocation>
</comment>
<dbReference type="PANTHER" id="PTHR38825:SF2">
    <property type="entry name" value="LYSINE TRANSPORTER LYSE"/>
    <property type="match status" value="1"/>
</dbReference>
<organism evidence="7 8">
    <name type="scientific">Desulfotignum phosphitoxidans DSM 13687</name>
    <dbReference type="NCBI Taxonomy" id="1286635"/>
    <lineage>
        <taxon>Bacteria</taxon>
        <taxon>Pseudomonadati</taxon>
        <taxon>Thermodesulfobacteriota</taxon>
        <taxon>Desulfobacteria</taxon>
        <taxon>Desulfobacterales</taxon>
        <taxon>Desulfobacteraceae</taxon>
        <taxon>Desulfotignum</taxon>
    </lineage>
</organism>
<dbReference type="OrthoDB" id="14103at2"/>
<dbReference type="GO" id="GO:0006865">
    <property type="term" value="P:amino acid transport"/>
    <property type="evidence" value="ECO:0007669"/>
    <property type="project" value="InterPro"/>
</dbReference>
<reference evidence="7 8" key="1">
    <citation type="journal article" date="2013" name="Genome Announc.">
        <title>Draft Genome Sequence of Desulfotignum phosphitoxidans DSM 13687 Strain FiPS-3.</title>
        <authorList>
            <person name="Poehlein A."/>
            <person name="Daniel R."/>
            <person name="Simeonova D.D."/>
        </authorList>
    </citation>
    <scope>NUCLEOTIDE SEQUENCE [LARGE SCALE GENOMIC DNA]</scope>
    <source>
        <strain evidence="7 8">DSM 13687</strain>
    </source>
</reference>
<evidence type="ECO:0000256" key="3">
    <source>
        <dbReference type="ARBA" id="ARBA00022692"/>
    </source>
</evidence>
<dbReference type="EMBL" id="APJX01000001">
    <property type="protein sequence ID" value="EMS80899.1"/>
    <property type="molecule type" value="Genomic_DNA"/>
</dbReference>
<sequence>MIHFLFMGLVLGLSAGLAPGPLLTLVVSETLRYHVGAGIRVALAPLISDLPIVVVSVGLLSTMADFEAVLGAISLMGGAVVFRMGVHGLKTRALVIEPEVSGRNALVKGVLVNVLSPHPYLFWISVGAPLVHRAMAVSLAAAMAFIAGFYLLLVGSKVVVALAVGRSRTVIKGRAYVLIMRGLGLALCLLALMLVKDGLTLVGVWG</sequence>
<name>S0G532_9BACT</name>
<proteinExistence type="predicted"/>
<evidence type="ECO:0000256" key="4">
    <source>
        <dbReference type="ARBA" id="ARBA00022989"/>
    </source>
</evidence>
<gene>
    <name evidence="7" type="ORF">Dpo_1c00290</name>
</gene>
<evidence type="ECO:0000256" key="2">
    <source>
        <dbReference type="ARBA" id="ARBA00022475"/>
    </source>
</evidence>
<accession>S0G532</accession>
<dbReference type="PATRIC" id="fig|1286635.3.peg.34"/>
<feature type="transmembrane region" description="Helical" evidence="6">
    <location>
        <begin position="176"/>
        <end position="195"/>
    </location>
</feature>
<dbReference type="InterPro" id="IPR001123">
    <property type="entry name" value="LeuE-type"/>
</dbReference>
<protein>
    <submittedName>
        <fullName evidence="7">Lysine exporter protein</fullName>
    </submittedName>
</protein>
<dbReference type="Proteomes" id="UP000014216">
    <property type="component" value="Unassembled WGS sequence"/>
</dbReference>
<evidence type="ECO:0000313" key="7">
    <source>
        <dbReference type="EMBL" id="EMS80899.1"/>
    </source>
</evidence>
<keyword evidence="5 6" id="KW-0472">Membrane</keyword>
<feature type="transmembrane region" description="Helical" evidence="6">
    <location>
        <begin position="6"/>
        <end position="27"/>
    </location>
</feature>
<keyword evidence="2" id="KW-1003">Cell membrane</keyword>
<keyword evidence="8" id="KW-1185">Reference proteome</keyword>
<evidence type="ECO:0000256" key="1">
    <source>
        <dbReference type="ARBA" id="ARBA00004651"/>
    </source>
</evidence>
<feature type="transmembrane region" description="Helical" evidence="6">
    <location>
        <begin position="66"/>
        <end position="84"/>
    </location>
</feature>